<comment type="caution">
    <text evidence="1">The sequence shown here is derived from an EMBL/GenBank/DDBJ whole genome shotgun (WGS) entry which is preliminary data.</text>
</comment>
<protein>
    <submittedName>
        <fullName evidence="1">Uncharacterized protein</fullName>
    </submittedName>
</protein>
<sequence>MVLHRAGDILRSTTNTLTQDALPLPIILRPIPSVRELVLLHITHILGTSIACRTFLILDIKHRRLPDPLTFTQQLQQRRVHVQAGAKHKQQVAQWHFRLLALSRRSLDELGHRTYEITVLFW</sequence>
<name>A0A9P5YCB5_9AGAR</name>
<dbReference type="Proteomes" id="UP000807353">
    <property type="component" value="Unassembled WGS sequence"/>
</dbReference>
<organism evidence="1 2">
    <name type="scientific">Collybia nuda</name>
    <dbReference type="NCBI Taxonomy" id="64659"/>
    <lineage>
        <taxon>Eukaryota</taxon>
        <taxon>Fungi</taxon>
        <taxon>Dikarya</taxon>
        <taxon>Basidiomycota</taxon>
        <taxon>Agaricomycotina</taxon>
        <taxon>Agaricomycetes</taxon>
        <taxon>Agaricomycetidae</taxon>
        <taxon>Agaricales</taxon>
        <taxon>Tricholomatineae</taxon>
        <taxon>Clitocybaceae</taxon>
        <taxon>Collybia</taxon>
    </lineage>
</organism>
<dbReference type="EMBL" id="MU150237">
    <property type="protein sequence ID" value="KAF9467462.1"/>
    <property type="molecule type" value="Genomic_DNA"/>
</dbReference>
<evidence type="ECO:0000313" key="2">
    <source>
        <dbReference type="Proteomes" id="UP000807353"/>
    </source>
</evidence>
<gene>
    <name evidence="1" type="ORF">BDZ94DRAFT_1249445</name>
</gene>
<evidence type="ECO:0000313" key="1">
    <source>
        <dbReference type="EMBL" id="KAF9467462.1"/>
    </source>
</evidence>
<keyword evidence="2" id="KW-1185">Reference proteome</keyword>
<reference evidence="1" key="1">
    <citation type="submission" date="2020-11" db="EMBL/GenBank/DDBJ databases">
        <authorList>
            <consortium name="DOE Joint Genome Institute"/>
            <person name="Ahrendt S."/>
            <person name="Riley R."/>
            <person name="Andreopoulos W."/>
            <person name="Labutti K."/>
            <person name="Pangilinan J."/>
            <person name="Ruiz-Duenas F.J."/>
            <person name="Barrasa J.M."/>
            <person name="Sanchez-Garcia M."/>
            <person name="Camarero S."/>
            <person name="Miyauchi S."/>
            <person name="Serrano A."/>
            <person name="Linde D."/>
            <person name="Babiker R."/>
            <person name="Drula E."/>
            <person name="Ayuso-Fernandez I."/>
            <person name="Pacheco R."/>
            <person name="Padilla G."/>
            <person name="Ferreira P."/>
            <person name="Barriuso J."/>
            <person name="Kellner H."/>
            <person name="Castanera R."/>
            <person name="Alfaro M."/>
            <person name="Ramirez L."/>
            <person name="Pisabarro A.G."/>
            <person name="Kuo A."/>
            <person name="Tritt A."/>
            <person name="Lipzen A."/>
            <person name="He G."/>
            <person name="Yan M."/>
            <person name="Ng V."/>
            <person name="Cullen D."/>
            <person name="Martin F."/>
            <person name="Rosso M.-N."/>
            <person name="Henrissat B."/>
            <person name="Hibbett D."/>
            <person name="Martinez A.T."/>
            <person name="Grigoriev I.V."/>
        </authorList>
    </citation>
    <scope>NUCLEOTIDE SEQUENCE</scope>
    <source>
        <strain evidence="1">CBS 247.69</strain>
    </source>
</reference>
<accession>A0A9P5YCB5</accession>
<proteinExistence type="predicted"/>
<dbReference type="AlphaFoldDB" id="A0A9P5YCB5"/>